<comment type="caution">
    <text evidence="1">The sequence shown here is derived from an EMBL/GenBank/DDBJ whole genome shotgun (WGS) entry which is preliminary data.</text>
</comment>
<dbReference type="Proteomes" id="UP000887159">
    <property type="component" value="Unassembled WGS sequence"/>
</dbReference>
<accession>A0A8X6S0Y4</accession>
<organism evidence="1 2">
    <name type="scientific">Trichonephila clavipes</name>
    <name type="common">Golden silk orbweaver</name>
    <name type="synonym">Nephila clavipes</name>
    <dbReference type="NCBI Taxonomy" id="2585209"/>
    <lineage>
        <taxon>Eukaryota</taxon>
        <taxon>Metazoa</taxon>
        <taxon>Ecdysozoa</taxon>
        <taxon>Arthropoda</taxon>
        <taxon>Chelicerata</taxon>
        <taxon>Arachnida</taxon>
        <taxon>Araneae</taxon>
        <taxon>Araneomorphae</taxon>
        <taxon>Entelegynae</taxon>
        <taxon>Araneoidea</taxon>
        <taxon>Nephilidae</taxon>
        <taxon>Trichonephila</taxon>
    </lineage>
</organism>
<evidence type="ECO:0000313" key="2">
    <source>
        <dbReference type="Proteomes" id="UP000887159"/>
    </source>
</evidence>
<name>A0A8X6S0Y4_TRICX</name>
<sequence>MIYGPCGVLNSNARCIVDGVCTKRYPKQFRDTTVESIDVYPMYRCRDNANHIVINGNVVDNRWIVPYNQYLTKKYNAHINVEIYSSIKSIFKYVYKGHDCAMVVFEGNGQGLITWDEI</sequence>
<dbReference type="PANTHER" id="PTHR10492:SF57">
    <property type="entry name" value="ATP-DEPENDENT DNA HELICASE"/>
    <property type="match status" value="1"/>
</dbReference>
<gene>
    <name evidence="1" type="primary">AVEN_12464_1</name>
    <name evidence="1" type="ORF">TNCV_1341491</name>
</gene>
<keyword evidence="2" id="KW-1185">Reference proteome</keyword>
<evidence type="ECO:0000313" key="1">
    <source>
        <dbReference type="EMBL" id="GFY00051.1"/>
    </source>
</evidence>
<dbReference type="PANTHER" id="PTHR10492">
    <property type="match status" value="1"/>
</dbReference>
<reference evidence="1" key="1">
    <citation type="submission" date="2020-08" db="EMBL/GenBank/DDBJ databases">
        <title>Multicomponent nature underlies the extraordinary mechanical properties of spider dragline silk.</title>
        <authorList>
            <person name="Kono N."/>
            <person name="Nakamura H."/>
            <person name="Mori M."/>
            <person name="Yoshida Y."/>
            <person name="Ohtoshi R."/>
            <person name="Malay A.D."/>
            <person name="Moran D.A.P."/>
            <person name="Tomita M."/>
            <person name="Numata K."/>
            <person name="Arakawa K."/>
        </authorList>
    </citation>
    <scope>NUCLEOTIDE SEQUENCE</scope>
</reference>
<dbReference type="EMBL" id="BMAU01021216">
    <property type="protein sequence ID" value="GFY00051.1"/>
    <property type="molecule type" value="Genomic_DNA"/>
</dbReference>
<protein>
    <submittedName>
        <fullName evidence="1">Helitron_like_N domain-containing protein</fullName>
    </submittedName>
</protein>
<dbReference type="AlphaFoldDB" id="A0A8X6S0Y4"/>
<proteinExistence type="predicted"/>